<keyword evidence="2" id="KW-1185">Reference proteome</keyword>
<organism evidence="1 2">
    <name type="scientific">Phytophthora citrophthora</name>
    <dbReference type="NCBI Taxonomy" id="4793"/>
    <lineage>
        <taxon>Eukaryota</taxon>
        <taxon>Sar</taxon>
        <taxon>Stramenopiles</taxon>
        <taxon>Oomycota</taxon>
        <taxon>Peronosporomycetes</taxon>
        <taxon>Peronosporales</taxon>
        <taxon>Peronosporaceae</taxon>
        <taxon>Phytophthora</taxon>
    </lineage>
</organism>
<sequence>MSLSDLAPTNTKRAREGAAKAFLKFLKDEDVSWEYLEACMRRESAAVILEAVVDKFGMHLAFKEGRRGQLLFRHSVMQYYRQAKNWLLEQFPQHRTAVDKNLLKKGQVLE</sequence>
<dbReference type="EMBL" id="JASMQC010000003">
    <property type="protein sequence ID" value="KAK1946448.1"/>
    <property type="molecule type" value="Genomic_DNA"/>
</dbReference>
<proteinExistence type="predicted"/>
<evidence type="ECO:0000313" key="1">
    <source>
        <dbReference type="EMBL" id="KAK1946448.1"/>
    </source>
</evidence>
<protein>
    <submittedName>
        <fullName evidence="1">Uncharacterized protein</fullName>
    </submittedName>
</protein>
<gene>
    <name evidence="1" type="ORF">P3T76_002001</name>
</gene>
<dbReference type="Proteomes" id="UP001259832">
    <property type="component" value="Unassembled WGS sequence"/>
</dbReference>
<reference evidence="1" key="1">
    <citation type="submission" date="2023-08" db="EMBL/GenBank/DDBJ databases">
        <title>Reference Genome Resource for the Citrus Pathogen Phytophthora citrophthora.</title>
        <authorList>
            <person name="Moller H."/>
            <person name="Coetzee B."/>
            <person name="Rose L.J."/>
            <person name="Van Niekerk J.M."/>
        </authorList>
    </citation>
    <scope>NUCLEOTIDE SEQUENCE</scope>
    <source>
        <strain evidence="1">STE-U-9442</strain>
    </source>
</reference>
<dbReference type="AlphaFoldDB" id="A0AAD9LR05"/>
<comment type="caution">
    <text evidence="1">The sequence shown here is derived from an EMBL/GenBank/DDBJ whole genome shotgun (WGS) entry which is preliminary data.</text>
</comment>
<name>A0AAD9LR05_9STRA</name>
<evidence type="ECO:0000313" key="2">
    <source>
        <dbReference type="Proteomes" id="UP001259832"/>
    </source>
</evidence>
<accession>A0AAD9LR05</accession>